<feature type="transmembrane region" description="Helical" evidence="7">
    <location>
        <begin position="125"/>
        <end position="150"/>
    </location>
</feature>
<dbReference type="PANTHER" id="PTHR31272:SF9">
    <property type="entry name" value="BLL1027 PROTEIN"/>
    <property type="match status" value="1"/>
</dbReference>
<comment type="subcellular location">
    <subcellularLocation>
        <location evidence="1">Membrane</location>
        <topology evidence="1">Multi-pass membrane protein</topology>
    </subcellularLocation>
</comment>
<dbReference type="RefSeq" id="WP_255875261.1">
    <property type="nucleotide sequence ID" value="NZ_JACASI010000033.1"/>
</dbReference>
<evidence type="ECO:0000313" key="10">
    <source>
        <dbReference type="Proteomes" id="UP001205566"/>
    </source>
</evidence>
<evidence type="ECO:0000256" key="6">
    <source>
        <dbReference type="ARBA" id="ARBA00023136"/>
    </source>
</evidence>
<feature type="transmembrane region" description="Helical" evidence="7">
    <location>
        <begin position="6"/>
        <end position="32"/>
    </location>
</feature>
<feature type="transmembrane region" description="Helical" evidence="7">
    <location>
        <begin position="156"/>
        <end position="181"/>
    </location>
</feature>
<dbReference type="PANTHER" id="PTHR31272">
    <property type="entry name" value="CYTOCHROME C-TYPE BIOGENESIS PROTEIN HI_1454-RELATED"/>
    <property type="match status" value="1"/>
</dbReference>
<keyword evidence="5 7" id="KW-1133">Transmembrane helix</keyword>
<evidence type="ECO:0000256" key="3">
    <source>
        <dbReference type="ARBA" id="ARBA00022692"/>
    </source>
</evidence>
<protein>
    <submittedName>
        <fullName evidence="9">Sulfite exporter TauE/SafE family protein</fullName>
    </submittedName>
</protein>
<keyword evidence="10" id="KW-1185">Reference proteome</keyword>
<proteinExistence type="inferred from homology"/>
<evidence type="ECO:0000313" key="9">
    <source>
        <dbReference type="EMBL" id="MCQ3830304.1"/>
    </source>
</evidence>
<evidence type="ECO:0000256" key="7">
    <source>
        <dbReference type="SAM" id="Phobius"/>
    </source>
</evidence>
<feature type="transmembrane region" description="Helical" evidence="7">
    <location>
        <begin position="202"/>
        <end position="218"/>
    </location>
</feature>
<dbReference type="EMBL" id="JACASI010000033">
    <property type="protein sequence ID" value="MCQ3830304.1"/>
    <property type="molecule type" value="Genomic_DNA"/>
</dbReference>
<feature type="domain" description="Cytochrome C biogenesis protein transmembrane" evidence="8">
    <location>
        <begin position="7"/>
        <end position="215"/>
    </location>
</feature>
<reference evidence="9" key="1">
    <citation type="thesis" date="2020" institute="Technische Universitat Dresden" country="Dresden, Germany">
        <title>The Agarolytic System of Microbulbifer elongatus PORT2, Isolated from Batu Karas, Pangandaran West Java Indonesia.</title>
        <authorList>
            <person name="Anggraeni S.R."/>
        </authorList>
    </citation>
    <scope>NUCLEOTIDE SEQUENCE</scope>
    <source>
        <strain evidence="9">PORT2</strain>
    </source>
</reference>
<evidence type="ECO:0000256" key="5">
    <source>
        <dbReference type="ARBA" id="ARBA00022989"/>
    </source>
</evidence>
<dbReference type="InterPro" id="IPR051790">
    <property type="entry name" value="Cytochrome_c-biogenesis_DsbD"/>
</dbReference>
<evidence type="ECO:0000256" key="4">
    <source>
        <dbReference type="ARBA" id="ARBA00022748"/>
    </source>
</evidence>
<keyword evidence="6 7" id="KW-0472">Membrane</keyword>
<name>A0ABT1P2H2_9GAMM</name>
<keyword evidence="4" id="KW-0201">Cytochrome c-type biogenesis</keyword>
<feature type="transmembrane region" description="Helical" evidence="7">
    <location>
        <begin position="78"/>
        <end position="99"/>
    </location>
</feature>
<accession>A0ABT1P2H2</accession>
<sequence length="237" mass="24269">MGLELAAIPLALIAGIVGILSPCVWPLVPVVMTSATTGGRSGPFFMALGLATAFAVAGTVLTLLLINLGLDPVAYRNFAAVLLILVALTLLFPQLGTWLSGQLSRLTGRFGNSSGGDHTTAGGQFLVGALLGLVWLPCVGPTLGAAIALASVGHQIPLAFVVMFAFGIGTAAALLAAAYVSGKLLDRWRGNIMTNADRGKKILGALLLVLGLMVLTGLDKVLEAFALGILPDWALTL</sequence>
<keyword evidence="3 7" id="KW-0812">Transmembrane</keyword>
<comment type="similarity">
    <text evidence="2">Belongs to the DsbD family.</text>
</comment>
<dbReference type="Proteomes" id="UP001205566">
    <property type="component" value="Unassembled WGS sequence"/>
</dbReference>
<evidence type="ECO:0000259" key="8">
    <source>
        <dbReference type="Pfam" id="PF02683"/>
    </source>
</evidence>
<comment type="caution">
    <text evidence="9">The sequence shown here is derived from an EMBL/GenBank/DDBJ whole genome shotgun (WGS) entry which is preliminary data.</text>
</comment>
<feature type="transmembrane region" description="Helical" evidence="7">
    <location>
        <begin position="44"/>
        <end position="66"/>
    </location>
</feature>
<dbReference type="InterPro" id="IPR003834">
    <property type="entry name" value="Cyt_c_assmbl_TM_dom"/>
</dbReference>
<dbReference type="Pfam" id="PF02683">
    <property type="entry name" value="DsbD_TM"/>
    <property type="match status" value="1"/>
</dbReference>
<evidence type="ECO:0000256" key="2">
    <source>
        <dbReference type="ARBA" id="ARBA00006143"/>
    </source>
</evidence>
<gene>
    <name evidence="9" type="ORF">HXX02_12680</name>
</gene>
<organism evidence="9 10">
    <name type="scientific">Microbulbifer elongatus</name>
    <dbReference type="NCBI Taxonomy" id="86173"/>
    <lineage>
        <taxon>Bacteria</taxon>
        <taxon>Pseudomonadati</taxon>
        <taxon>Pseudomonadota</taxon>
        <taxon>Gammaproteobacteria</taxon>
        <taxon>Cellvibrionales</taxon>
        <taxon>Microbulbiferaceae</taxon>
        <taxon>Microbulbifer</taxon>
    </lineage>
</organism>
<evidence type="ECO:0000256" key="1">
    <source>
        <dbReference type="ARBA" id="ARBA00004141"/>
    </source>
</evidence>